<dbReference type="EnsemblMetazoa" id="PPA35617.1">
    <property type="protein sequence ID" value="PPA35617.1"/>
    <property type="gene ID" value="WBGene00273986"/>
</dbReference>
<keyword evidence="1 6" id="KW-0723">Serine/threonine-protein kinase</keyword>
<dbReference type="PROSITE" id="PS00108">
    <property type="entry name" value="PROTEIN_KINASE_ST"/>
    <property type="match status" value="1"/>
</dbReference>
<reference evidence="7" key="2">
    <citation type="submission" date="2022-06" db="UniProtKB">
        <authorList>
            <consortium name="EnsemblMetazoa"/>
        </authorList>
    </citation>
    <scope>IDENTIFICATION</scope>
    <source>
        <strain evidence="7">PS312</strain>
    </source>
</reference>
<dbReference type="PROSITE" id="PS00107">
    <property type="entry name" value="PROTEIN_KINASE_ATP"/>
    <property type="match status" value="1"/>
</dbReference>
<evidence type="ECO:0000256" key="3">
    <source>
        <dbReference type="ARBA" id="ARBA00022741"/>
    </source>
</evidence>
<dbReference type="InterPro" id="IPR017441">
    <property type="entry name" value="Protein_kinase_ATP_BS"/>
</dbReference>
<keyword evidence="4" id="KW-0418">Kinase</keyword>
<dbReference type="InterPro" id="IPR008271">
    <property type="entry name" value="Ser/Thr_kinase_AS"/>
</dbReference>
<evidence type="ECO:0000256" key="4">
    <source>
        <dbReference type="ARBA" id="ARBA00022777"/>
    </source>
</evidence>
<dbReference type="GO" id="GO:0004672">
    <property type="term" value="F:protein kinase activity"/>
    <property type="evidence" value="ECO:0000318"/>
    <property type="project" value="GO_Central"/>
</dbReference>
<dbReference type="PROSITE" id="PS50011">
    <property type="entry name" value="PROTEIN_KINASE_DOM"/>
    <property type="match status" value="1"/>
</dbReference>
<dbReference type="CDD" id="cd00180">
    <property type="entry name" value="PKc"/>
    <property type="match status" value="1"/>
</dbReference>
<dbReference type="Gene3D" id="1.10.510.10">
    <property type="entry name" value="Transferase(Phosphotransferase) domain 1"/>
    <property type="match status" value="1"/>
</dbReference>
<accession>A0A8R1YP08</accession>
<dbReference type="GO" id="GO:0038066">
    <property type="term" value="P:p38MAPK cascade"/>
    <property type="evidence" value="ECO:0000318"/>
    <property type="project" value="GO_Central"/>
</dbReference>
<evidence type="ECO:0000256" key="5">
    <source>
        <dbReference type="ARBA" id="ARBA00022840"/>
    </source>
</evidence>
<reference evidence="8" key="1">
    <citation type="journal article" date="2008" name="Nat. Genet.">
        <title>The Pristionchus pacificus genome provides a unique perspective on nematode lifestyle and parasitism.</title>
        <authorList>
            <person name="Dieterich C."/>
            <person name="Clifton S.W."/>
            <person name="Schuster L.N."/>
            <person name="Chinwalla A."/>
            <person name="Delehaunty K."/>
            <person name="Dinkelacker I."/>
            <person name="Fulton L."/>
            <person name="Fulton R."/>
            <person name="Godfrey J."/>
            <person name="Minx P."/>
            <person name="Mitreva M."/>
            <person name="Roeseler W."/>
            <person name="Tian H."/>
            <person name="Witte H."/>
            <person name="Yang S.P."/>
            <person name="Wilson R.K."/>
            <person name="Sommer R.J."/>
        </authorList>
    </citation>
    <scope>NUCLEOTIDE SEQUENCE [LARGE SCALE GENOMIC DNA]</scope>
    <source>
        <strain evidence="8">PS312</strain>
    </source>
</reference>
<comment type="similarity">
    <text evidence="6">Belongs to the protein kinase superfamily.</text>
</comment>
<evidence type="ECO:0000313" key="8">
    <source>
        <dbReference type="Proteomes" id="UP000005239"/>
    </source>
</evidence>
<dbReference type="GO" id="GO:0004674">
    <property type="term" value="F:protein serine/threonine kinase activity"/>
    <property type="evidence" value="ECO:0007669"/>
    <property type="project" value="UniProtKB-KW"/>
</dbReference>
<organism evidence="7 8">
    <name type="scientific">Pristionchus pacificus</name>
    <name type="common">Parasitic nematode worm</name>
    <dbReference type="NCBI Taxonomy" id="54126"/>
    <lineage>
        <taxon>Eukaryota</taxon>
        <taxon>Metazoa</taxon>
        <taxon>Ecdysozoa</taxon>
        <taxon>Nematoda</taxon>
        <taxon>Chromadorea</taxon>
        <taxon>Rhabditida</taxon>
        <taxon>Rhabditina</taxon>
        <taxon>Diplogasteromorpha</taxon>
        <taxon>Diplogasteroidea</taxon>
        <taxon>Neodiplogasteridae</taxon>
        <taxon>Pristionchus</taxon>
    </lineage>
</organism>
<evidence type="ECO:0000256" key="2">
    <source>
        <dbReference type="ARBA" id="ARBA00022679"/>
    </source>
</evidence>
<dbReference type="PANTHER" id="PTHR11584:SF369">
    <property type="entry name" value="MITOGEN-ACTIVATED PROTEIN KINASE KINASE KINASE 19-RELATED"/>
    <property type="match status" value="1"/>
</dbReference>
<dbReference type="InterPro" id="IPR000719">
    <property type="entry name" value="Prot_kinase_dom"/>
</dbReference>
<evidence type="ECO:0000256" key="1">
    <source>
        <dbReference type="ARBA" id="ARBA00022527"/>
    </source>
</evidence>
<protein>
    <submittedName>
        <fullName evidence="7">Protein kinase domain-containing protein</fullName>
    </submittedName>
</protein>
<dbReference type="SMART" id="SM00220">
    <property type="entry name" value="S_TKc"/>
    <property type="match status" value="1"/>
</dbReference>
<keyword evidence="2" id="KW-0808">Transferase</keyword>
<evidence type="ECO:0000313" key="7">
    <source>
        <dbReference type="EnsemblMetazoa" id="PPA35617.1"/>
    </source>
</evidence>
<dbReference type="GO" id="GO:0007254">
    <property type="term" value="P:JNK cascade"/>
    <property type="evidence" value="ECO:0000318"/>
    <property type="project" value="GO_Central"/>
</dbReference>
<keyword evidence="8" id="KW-1185">Reference proteome</keyword>
<dbReference type="AlphaFoldDB" id="A0A2A6BNT4"/>
<dbReference type="GO" id="GO:0005524">
    <property type="term" value="F:ATP binding"/>
    <property type="evidence" value="ECO:0007669"/>
    <property type="project" value="UniProtKB-UniRule"/>
</dbReference>
<dbReference type="InterPro" id="IPR011009">
    <property type="entry name" value="Kinase-like_dom_sf"/>
</dbReference>
<accession>A0A2A6BNT4</accession>
<keyword evidence="3 6" id="KW-0547">Nucleotide-binding</keyword>
<gene>
    <name evidence="7" type="primary">WBGene00273986</name>
</gene>
<name>A0A2A6BNT4_PRIPA</name>
<dbReference type="Pfam" id="PF00069">
    <property type="entry name" value="Pkinase"/>
    <property type="match status" value="1"/>
</dbReference>
<dbReference type="Proteomes" id="UP000005239">
    <property type="component" value="Unassembled WGS sequence"/>
</dbReference>
<dbReference type="PANTHER" id="PTHR11584">
    <property type="entry name" value="SERINE/THREONINE PROTEIN KINASE"/>
    <property type="match status" value="1"/>
</dbReference>
<dbReference type="SUPFAM" id="SSF56112">
    <property type="entry name" value="Protein kinase-like (PK-like)"/>
    <property type="match status" value="1"/>
</dbReference>
<proteinExistence type="inferred from homology"/>
<evidence type="ECO:0000256" key="6">
    <source>
        <dbReference type="RuleBase" id="RU000304"/>
    </source>
</evidence>
<keyword evidence="5 6" id="KW-0067">ATP-binding</keyword>
<sequence>MHRLDHFEGSSNDGLTKEEEEALTPLLTQLVQEATKSRSDKVKVNVIYRDSKSLPLLLNRPPTLAEFNRQIKMRYGSSLTITTYNAKKNETMDVDTDALLNMVIRKYDERGKIPIFTLADKNILEPNSQNSFDFIDHPYCQPGPSKVSRRVFLPRVVRVLGSGATAKVELIRCSKTGALYAMKKFVNKDGRKAAREVEAFTTIKSRRLVSLIKAFNEGDYVKLIMEYMPGGSLFSVISEGNKSNISPPLSWDLIEKYTRELLEGINDIHKAGYVHMDIKPLNLVIGIDGSLKITDFGSFTKAGKQEKKRSNASALLSLFETEQSMIMLGGLRDTLKNIQDEISMGMVNLRKMTTGNEGDEKEIERLRYETMDKVTSSSAGGNLLLKYGDDLDIIRTKAEENIRMADLCSTRIGRAQQECTERANDFIQLENFLREHKTISDSMYSIEQQLEKLSRFCTQTETAMTQLEGLAIISESERNVYEIRKRSGKLSQVIHVSTSL</sequence>